<dbReference type="AlphaFoldDB" id="A0A1H9GGM6"/>
<dbReference type="STRING" id="571933.SAMN05216362_11537"/>
<dbReference type="RefSeq" id="WP_091773579.1">
    <property type="nucleotide sequence ID" value="NZ_FOES01000015.1"/>
</dbReference>
<reference evidence="10 11" key="1">
    <citation type="submission" date="2016-10" db="EMBL/GenBank/DDBJ databases">
        <authorList>
            <person name="de Groot N.N."/>
        </authorList>
    </citation>
    <scope>NUCLEOTIDE SEQUENCE [LARGE SCALE GENOMIC DNA]</scope>
    <source>
        <strain evidence="10 11">DSM 21633</strain>
    </source>
</reference>
<proteinExistence type="inferred from homology"/>
<feature type="transmembrane region" description="Helical" evidence="7">
    <location>
        <begin position="179"/>
        <end position="212"/>
    </location>
</feature>
<dbReference type="GO" id="GO:0005886">
    <property type="term" value="C:plasma membrane"/>
    <property type="evidence" value="ECO:0007669"/>
    <property type="project" value="UniProtKB-SubCell"/>
</dbReference>
<keyword evidence="11" id="KW-1185">Reference proteome</keyword>
<dbReference type="PANTHER" id="PTHR30487">
    <property type="entry name" value="TYPE 4 PREPILIN-LIKE PROTEINS LEADER PEPTIDE-PROCESSING ENZYME"/>
    <property type="match status" value="1"/>
</dbReference>
<dbReference type="Proteomes" id="UP000199427">
    <property type="component" value="Unassembled WGS sequence"/>
</dbReference>
<evidence type="ECO:0000259" key="9">
    <source>
        <dbReference type="Pfam" id="PF06750"/>
    </source>
</evidence>
<evidence type="ECO:0000256" key="4">
    <source>
        <dbReference type="ARBA" id="ARBA00022692"/>
    </source>
</evidence>
<dbReference type="EMBL" id="FOES01000015">
    <property type="protein sequence ID" value="SEQ49260.1"/>
    <property type="molecule type" value="Genomic_DNA"/>
</dbReference>
<feature type="transmembrane region" description="Helical" evidence="7">
    <location>
        <begin position="6"/>
        <end position="28"/>
    </location>
</feature>
<feature type="transmembrane region" description="Helical" evidence="7">
    <location>
        <begin position="126"/>
        <end position="143"/>
    </location>
</feature>
<feature type="domain" description="Prepilin type IV endopeptidase peptidase" evidence="8">
    <location>
        <begin position="103"/>
        <end position="206"/>
    </location>
</feature>
<dbReference type="Pfam" id="PF01478">
    <property type="entry name" value="Peptidase_A24"/>
    <property type="match status" value="1"/>
</dbReference>
<dbReference type="PANTHER" id="PTHR30487:SF0">
    <property type="entry name" value="PREPILIN LEADER PEPTIDASE_N-METHYLTRANSFERASE-RELATED"/>
    <property type="match status" value="1"/>
</dbReference>
<accession>A0A1H9GGM6</accession>
<evidence type="ECO:0000256" key="7">
    <source>
        <dbReference type="SAM" id="Phobius"/>
    </source>
</evidence>
<name>A0A1H9GGM6_9BACI</name>
<keyword evidence="6 7" id="KW-0472">Membrane</keyword>
<dbReference type="GO" id="GO:0006465">
    <property type="term" value="P:signal peptide processing"/>
    <property type="evidence" value="ECO:0007669"/>
    <property type="project" value="TreeGrafter"/>
</dbReference>
<evidence type="ECO:0000313" key="11">
    <source>
        <dbReference type="Proteomes" id="UP000199427"/>
    </source>
</evidence>
<keyword evidence="3" id="KW-1003">Cell membrane</keyword>
<dbReference type="Pfam" id="PF06750">
    <property type="entry name" value="A24_N_bact"/>
    <property type="match status" value="1"/>
</dbReference>
<feature type="transmembrane region" description="Helical" evidence="7">
    <location>
        <begin position="73"/>
        <end position="94"/>
    </location>
</feature>
<organism evidence="10 11">
    <name type="scientific">Piscibacillus halophilus</name>
    <dbReference type="NCBI Taxonomy" id="571933"/>
    <lineage>
        <taxon>Bacteria</taxon>
        <taxon>Bacillati</taxon>
        <taxon>Bacillota</taxon>
        <taxon>Bacilli</taxon>
        <taxon>Bacillales</taxon>
        <taxon>Bacillaceae</taxon>
        <taxon>Piscibacillus</taxon>
    </lineage>
</organism>
<keyword evidence="5 7" id="KW-1133">Transmembrane helix</keyword>
<feature type="transmembrane region" description="Helical" evidence="7">
    <location>
        <begin position="149"/>
        <end position="167"/>
    </location>
</feature>
<feature type="transmembrane region" description="Helical" evidence="7">
    <location>
        <begin position="100"/>
        <end position="119"/>
    </location>
</feature>
<sequence length="251" mass="28175">MLLIYLYITILGLILGSFYNVVGLRVPLKKSIVSPPSHCPDCKKQLRAYELIPFISYVFQKGKCRHCHTRISWTYPFFEVLTAGLFILAFFHIGFQLELLMAWIFVSLLIIITITDVHYQLIPNRILLFFLILIVPLRLMIQTDPWYDAFLGGIVGFGLLFLIALLSKGGMGGGDIKLFGVLGLVLGLQGTLITLFLATLLGAFIGCILMLFGKVKKGVPFAFGPFIAAAAIITYFYQDGLIEWYMTTFLL</sequence>
<dbReference type="GO" id="GO:0004190">
    <property type="term" value="F:aspartic-type endopeptidase activity"/>
    <property type="evidence" value="ECO:0007669"/>
    <property type="project" value="InterPro"/>
</dbReference>
<evidence type="ECO:0000256" key="6">
    <source>
        <dbReference type="ARBA" id="ARBA00023136"/>
    </source>
</evidence>
<gene>
    <name evidence="10" type="ORF">SAMN05216362_11537</name>
</gene>
<evidence type="ECO:0000256" key="5">
    <source>
        <dbReference type="ARBA" id="ARBA00022989"/>
    </source>
</evidence>
<evidence type="ECO:0000256" key="3">
    <source>
        <dbReference type="ARBA" id="ARBA00022475"/>
    </source>
</evidence>
<feature type="domain" description="Prepilin peptidase A24 N-terminal" evidence="9">
    <location>
        <begin position="10"/>
        <end position="92"/>
    </location>
</feature>
<comment type="subcellular location">
    <subcellularLocation>
        <location evidence="1">Cell membrane</location>
        <topology evidence="1">Multi-pass membrane protein</topology>
    </subcellularLocation>
</comment>
<dbReference type="OrthoDB" id="9789291at2"/>
<evidence type="ECO:0000313" key="10">
    <source>
        <dbReference type="EMBL" id="SEQ49260.1"/>
    </source>
</evidence>
<comment type="similarity">
    <text evidence="2">Belongs to the peptidase A24 family.</text>
</comment>
<dbReference type="InterPro" id="IPR000045">
    <property type="entry name" value="Prepilin_IV_endopep_pep"/>
</dbReference>
<feature type="transmembrane region" description="Helical" evidence="7">
    <location>
        <begin position="218"/>
        <end position="237"/>
    </location>
</feature>
<protein>
    <submittedName>
        <fullName evidence="10">Type 4 prepilin peptidase 1 Aspartic peptidase. MEROPS family A24A</fullName>
    </submittedName>
</protein>
<dbReference type="Gene3D" id="1.20.120.1220">
    <property type="match status" value="1"/>
</dbReference>
<evidence type="ECO:0000259" key="8">
    <source>
        <dbReference type="Pfam" id="PF01478"/>
    </source>
</evidence>
<evidence type="ECO:0000256" key="2">
    <source>
        <dbReference type="ARBA" id="ARBA00005801"/>
    </source>
</evidence>
<dbReference type="InterPro" id="IPR010627">
    <property type="entry name" value="Prepilin_pept_A24_N"/>
</dbReference>
<keyword evidence="4 7" id="KW-0812">Transmembrane</keyword>
<evidence type="ECO:0000256" key="1">
    <source>
        <dbReference type="ARBA" id="ARBA00004651"/>
    </source>
</evidence>
<dbReference type="InterPro" id="IPR050882">
    <property type="entry name" value="Prepilin_peptidase/N-MTase"/>
</dbReference>